<evidence type="ECO:0000256" key="1">
    <source>
        <dbReference type="ARBA" id="ARBA00010923"/>
    </source>
</evidence>
<gene>
    <name evidence="5" type="ORF">H8E23_15515</name>
</gene>
<evidence type="ECO:0000256" key="2">
    <source>
        <dbReference type="ARBA" id="ARBA00022747"/>
    </source>
</evidence>
<keyword evidence="5" id="KW-0255">Endonuclease</keyword>
<feature type="domain" description="Type I restriction modification DNA specificity" evidence="4">
    <location>
        <begin position="2"/>
        <end position="168"/>
    </location>
</feature>
<keyword evidence="3" id="KW-0238">DNA-binding</keyword>
<keyword evidence="5" id="KW-0378">Hydrolase</keyword>
<name>A0A8J6NMH5_9BACT</name>
<evidence type="ECO:0000313" key="5">
    <source>
        <dbReference type="EMBL" id="MBC8362792.1"/>
    </source>
</evidence>
<dbReference type="GO" id="GO:0009307">
    <property type="term" value="P:DNA restriction-modification system"/>
    <property type="evidence" value="ECO:0007669"/>
    <property type="project" value="UniProtKB-KW"/>
</dbReference>
<comment type="similarity">
    <text evidence="1">Belongs to the type-I restriction system S methylase family.</text>
</comment>
<dbReference type="GO" id="GO:0003677">
    <property type="term" value="F:DNA binding"/>
    <property type="evidence" value="ECO:0007669"/>
    <property type="project" value="UniProtKB-KW"/>
</dbReference>
<organism evidence="5 6">
    <name type="scientific">Candidatus Desulfatibia profunda</name>
    <dbReference type="NCBI Taxonomy" id="2841695"/>
    <lineage>
        <taxon>Bacteria</taxon>
        <taxon>Pseudomonadati</taxon>
        <taxon>Thermodesulfobacteriota</taxon>
        <taxon>Desulfobacteria</taxon>
        <taxon>Desulfobacterales</taxon>
        <taxon>Desulfobacterales incertae sedis</taxon>
        <taxon>Candidatus Desulfatibia</taxon>
    </lineage>
</organism>
<dbReference type="GO" id="GO:0004519">
    <property type="term" value="F:endonuclease activity"/>
    <property type="evidence" value="ECO:0007669"/>
    <property type="project" value="UniProtKB-KW"/>
</dbReference>
<evidence type="ECO:0000259" key="4">
    <source>
        <dbReference type="Pfam" id="PF01420"/>
    </source>
</evidence>
<dbReference type="InterPro" id="IPR052021">
    <property type="entry name" value="Type-I_RS_S_subunit"/>
</dbReference>
<dbReference type="InterPro" id="IPR044946">
    <property type="entry name" value="Restrct_endonuc_typeI_TRD_sf"/>
</dbReference>
<comment type="caution">
    <text evidence="5">The sequence shown here is derived from an EMBL/GenBank/DDBJ whole genome shotgun (WGS) entry which is preliminary data.</text>
</comment>
<proteinExistence type="inferred from homology"/>
<dbReference type="PANTHER" id="PTHR30408:SF13">
    <property type="entry name" value="TYPE I RESTRICTION ENZYME HINDI SPECIFICITY SUBUNIT"/>
    <property type="match status" value="1"/>
</dbReference>
<dbReference type="Pfam" id="PF01420">
    <property type="entry name" value="Methylase_S"/>
    <property type="match status" value="2"/>
</dbReference>
<dbReference type="PANTHER" id="PTHR30408">
    <property type="entry name" value="TYPE-1 RESTRICTION ENZYME ECOKI SPECIFICITY PROTEIN"/>
    <property type="match status" value="1"/>
</dbReference>
<dbReference type="CDD" id="cd17278">
    <property type="entry name" value="RMtype1_S_LdeBORF1052P-TRD2-CR2"/>
    <property type="match status" value="1"/>
</dbReference>
<dbReference type="Proteomes" id="UP000603434">
    <property type="component" value="Unassembled WGS sequence"/>
</dbReference>
<dbReference type="Gene3D" id="3.90.220.20">
    <property type="entry name" value="DNA methylase specificity domains"/>
    <property type="match status" value="2"/>
</dbReference>
<dbReference type="SUPFAM" id="SSF116734">
    <property type="entry name" value="DNA methylase specificity domain"/>
    <property type="match status" value="2"/>
</dbReference>
<feature type="domain" description="Type I restriction modification DNA specificity" evidence="4">
    <location>
        <begin position="204"/>
        <end position="372"/>
    </location>
</feature>
<sequence>MMRLGDIITVNPESIRNGYPFDEIEYIDISSVGTGTLQGTQRLQIGAAPSRAKRIVRNGDTLLATVRPNLRSFWFARNPQENTIASTGFAVLRAGKDIDVRFLYFTVTNQPFTDYLTANAKGSAYPAVDTDTIERAEIFLPPFPTQRKIAAILSAYDDLIENNLRRIKILEEMAQNLYREWFVKFRFPGHQHARFTDSPLGRIPEGWKVSTLGAVSNVIPGYAFKSKDWADAGIPVIKIKNIRPGNLIDTEQVDHVPDGILSSTHKKYWLSNGDILIAMTGATAGKVGKLRSKRPMLLNQRVAKIEPKKHFSEFVWCTVSSPGAEERFYALADGAAQPNMSGGQIENCELLVPSAALVQQFNKFMSPFVNDVDNMILRNQTLRRTRDLLLPRLISGEVDVSEMDIAVPVENEV</sequence>
<keyword evidence="2" id="KW-0680">Restriction system</keyword>
<dbReference type="InterPro" id="IPR000055">
    <property type="entry name" value="Restrct_endonuc_typeI_TRD"/>
</dbReference>
<dbReference type="AlphaFoldDB" id="A0A8J6NMH5"/>
<dbReference type="EMBL" id="JACNJH010000220">
    <property type="protein sequence ID" value="MBC8362792.1"/>
    <property type="molecule type" value="Genomic_DNA"/>
</dbReference>
<accession>A0A8J6NMH5</accession>
<reference evidence="5 6" key="1">
    <citation type="submission" date="2020-08" db="EMBL/GenBank/DDBJ databases">
        <title>Bridging the membrane lipid divide: bacteria of the FCB group superphylum have the potential to synthesize archaeal ether lipids.</title>
        <authorList>
            <person name="Villanueva L."/>
            <person name="Von Meijenfeldt F.A.B."/>
            <person name="Westbye A.B."/>
            <person name="Yadav S."/>
            <person name="Hopmans E.C."/>
            <person name="Dutilh B.E."/>
            <person name="Sinninghe Damste J.S."/>
        </authorList>
    </citation>
    <scope>NUCLEOTIDE SEQUENCE [LARGE SCALE GENOMIC DNA]</scope>
    <source>
        <strain evidence="5">NIOZ-UU30</strain>
    </source>
</reference>
<evidence type="ECO:0000256" key="3">
    <source>
        <dbReference type="ARBA" id="ARBA00023125"/>
    </source>
</evidence>
<protein>
    <submittedName>
        <fullName evidence="5">Restriction endonuclease subunit S</fullName>
    </submittedName>
</protein>
<evidence type="ECO:0000313" key="6">
    <source>
        <dbReference type="Proteomes" id="UP000603434"/>
    </source>
</evidence>
<keyword evidence="5" id="KW-0540">Nuclease</keyword>